<reference evidence="1 2" key="1">
    <citation type="submission" date="2016-12" db="EMBL/GenBank/DDBJ databases">
        <title>The genome of dimorphic prosthecate Glycocaulis alkaliphilus 6b-8t, isolated from crude oil dictates its adaptability in petroleum environments.</title>
        <authorList>
            <person name="Wu X.-L."/>
            <person name="Geng S."/>
        </authorList>
    </citation>
    <scope>NUCLEOTIDE SEQUENCE [LARGE SCALE GENOMIC DNA]</scope>
    <source>
        <strain evidence="1 2">6B-8</strain>
    </source>
</reference>
<proteinExistence type="predicted"/>
<dbReference type="Proteomes" id="UP000286954">
    <property type="component" value="Chromosome"/>
</dbReference>
<organism evidence="1 2">
    <name type="scientific">Glycocaulis alkaliphilus</name>
    <dbReference type="NCBI Taxonomy" id="1434191"/>
    <lineage>
        <taxon>Bacteria</taxon>
        <taxon>Pseudomonadati</taxon>
        <taxon>Pseudomonadota</taxon>
        <taxon>Alphaproteobacteria</taxon>
        <taxon>Maricaulales</taxon>
        <taxon>Maricaulaceae</taxon>
        <taxon>Glycocaulis</taxon>
    </lineage>
</organism>
<dbReference type="KEGG" id="gak:X907_0138"/>
<dbReference type="RefSeq" id="WP_127565151.1">
    <property type="nucleotide sequence ID" value="NZ_BMFB01000004.1"/>
</dbReference>
<evidence type="ECO:0000313" key="1">
    <source>
        <dbReference type="EMBL" id="AZU02688.1"/>
    </source>
</evidence>
<dbReference type="OrthoDB" id="8479055at2"/>
<name>A0A3T0E6A6_9PROT</name>
<sequence>MKTIPLRACLIALLSLALTACIIEREHVLAPDTQGLVVDAGTLTPVQGAQVRFEALTASPASMTDAQGRFSLDGRSETRRVMPVVGGVYRDASRVHASVSGYETGYASAAFINGLGPAQTEYPVIIMLVRQGAAEPDLAGLMADCLETPEQRHAVHIAARLAELDPQDLPAWLDMEAALGLEEHIRIVLRSSLLLDCEQTQAAHETLQGQLSAFRAMAGIEG</sequence>
<gene>
    <name evidence="1" type="ORF">X907_0138</name>
</gene>
<keyword evidence="2" id="KW-1185">Reference proteome</keyword>
<dbReference type="AlphaFoldDB" id="A0A3T0E6A6"/>
<evidence type="ECO:0000313" key="2">
    <source>
        <dbReference type="Proteomes" id="UP000286954"/>
    </source>
</evidence>
<dbReference type="EMBL" id="CP018911">
    <property type="protein sequence ID" value="AZU02688.1"/>
    <property type="molecule type" value="Genomic_DNA"/>
</dbReference>
<protein>
    <submittedName>
        <fullName evidence="1">Uncharacterized protein</fullName>
    </submittedName>
</protein>
<dbReference type="PROSITE" id="PS51257">
    <property type="entry name" value="PROKAR_LIPOPROTEIN"/>
    <property type="match status" value="1"/>
</dbReference>
<accession>A0A3T0E6A6</accession>